<evidence type="ECO:0000256" key="2">
    <source>
        <dbReference type="ARBA" id="ARBA00022448"/>
    </source>
</evidence>
<dbReference type="InterPro" id="IPR000515">
    <property type="entry name" value="MetI-like"/>
</dbReference>
<dbReference type="SUPFAM" id="SSF161098">
    <property type="entry name" value="MetI-like"/>
    <property type="match status" value="1"/>
</dbReference>
<accession>A0A3E2WBK9</accession>
<dbReference type="PROSITE" id="PS50928">
    <property type="entry name" value="ABC_TM1"/>
    <property type="match status" value="1"/>
</dbReference>
<dbReference type="Gene3D" id="1.10.3720.10">
    <property type="entry name" value="MetI-like"/>
    <property type="match status" value="1"/>
</dbReference>
<evidence type="ECO:0000256" key="4">
    <source>
        <dbReference type="ARBA" id="ARBA00022692"/>
    </source>
</evidence>
<comment type="subcellular location">
    <subcellularLocation>
        <location evidence="1 7">Cell membrane</location>
        <topology evidence="1 7">Multi-pass membrane protein</topology>
    </subcellularLocation>
</comment>
<protein>
    <submittedName>
        <fullName evidence="9">Sugar ABC transporter permease</fullName>
    </submittedName>
</protein>
<feature type="domain" description="ABC transmembrane type-1" evidence="8">
    <location>
        <begin position="66"/>
        <end position="278"/>
    </location>
</feature>
<dbReference type="Pfam" id="PF00528">
    <property type="entry name" value="BPD_transp_1"/>
    <property type="match status" value="1"/>
</dbReference>
<dbReference type="PANTHER" id="PTHR43005:SF1">
    <property type="entry name" value="SPERMIDINE_PUTRESCINE TRANSPORT SYSTEM PERMEASE PROTEIN"/>
    <property type="match status" value="1"/>
</dbReference>
<evidence type="ECO:0000313" key="10">
    <source>
        <dbReference type="Proteomes" id="UP000261111"/>
    </source>
</evidence>
<keyword evidence="4 7" id="KW-0812">Transmembrane</keyword>
<evidence type="ECO:0000313" key="9">
    <source>
        <dbReference type="EMBL" id="RGC22944.1"/>
    </source>
</evidence>
<sequence>MMKKALPYLLLAPMMIIMGVLVFYPVIVTFSYSLKKWKLTAPGDIEFIGPANYVSVLKSSSFWYSLQNTLFLVVMIVLLTTMIGIAVALFLNVESRVSGLMLAVAVLPWALPPYVNGVLWKFILSSGYGFMNKLLITLHVVDQPVEWLSSRWLLLLSVSLVVTWRSIPFMALVCLAGRKALPESLYEAAKIDGGGSLQIFRKITVPLMLPFVGIGITSTSITAVNVFDEIVALSGMGDLGKNIVVESYLTTFSFLDFGKGSAITYLVMLLAGILGIFYLRSLNREVMYG</sequence>
<evidence type="ECO:0000256" key="3">
    <source>
        <dbReference type="ARBA" id="ARBA00022475"/>
    </source>
</evidence>
<evidence type="ECO:0000256" key="5">
    <source>
        <dbReference type="ARBA" id="ARBA00022989"/>
    </source>
</evidence>
<evidence type="ECO:0000256" key="7">
    <source>
        <dbReference type="RuleBase" id="RU363032"/>
    </source>
</evidence>
<name>A0A3E2WBK9_9FIRM</name>
<keyword evidence="3" id="KW-1003">Cell membrane</keyword>
<feature type="transmembrane region" description="Helical" evidence="7">
    <location>
        <begin position="97"/>
        <end position="115"/>
    </location>
</feature>
<dbReference type="CDD" id="cd06261">
    <property type="entry name" value="TM_PBP2"/>
    <property type="match status" value="1"/>
</dbReference>
<feature type="transmembrane region" description="Helical" evidence="7">
    <location>
        <begin position="262"/>
        <end position="279"/>
    </location>
</feature>
<evidence type="ECO:0000256" key="1">
    <source>
        <dbReference type="ARBA" id="ARBA00004651"/>
    </source>
</evidence>
<comment type="caution">
    <text evidence="9">The sequence shown here is derived from an EMBL/GenBank/DDBJ whole genome shotgun (WGS) entry which is preliminary data.</text>
</comment>
<gene>
    <name evidence="9" type="ORF">DWX41_22625</name>
</gene>
<evidence type="ECO:0000256" key="6">
    <source>
        <dbReference type="ARBA" id="ARBA00023136"/>
    </source>
</evidence>
<comment type="similarity">
    <text evidence="7">Belongs to the binding-protein-dependent transport system permease family.</text>
</comment>
<organism evidence="9 10">
    <name type="scientific">Hungatella hathewayi</name>
    <dbReference type="NCBI Taxonomy" id="154046"/>
    <lineage>
        <taxon>Bacteria</taxon>
        <taxon>Bacillati</taxon>
        <taxon>Bacillota</taxon>
        <taxon>Clostridia</taxon>
        <taxon>Lachnospirales</taxon>
        <taxon>Lachnospiraceae</taxon>
        <taxon>Hungatella</taxon>
    </lineage>
</organism>
<dbReference type="GO" id="GO:0055085">
    <property type="term" value="P:transmembrane transport"/>
    <property type="evidence" value="ECO:0007669"/>
    <property type="project" value="InterPro"/>
</dbReference>
<proteinExistence type="inferred from homology"/>
<dbReference type="InterPro" id="IPR035906">
    <property type="entry name" value="MetI-like_sf"/>
</dbReference>
<evidence type="ECO:0000259" key="8">
    <source>
        <dbReference type="PROSITE" id="PS50928"/>
    </source>
</evidence>
<keyword evidence="2 7" id="KW-0813">Transport</keyword>
<feature type="transmembrane region" description="Helical" evidence="7">
    <location>
        <begin position="70"/>
        <end position="91"/>
    </location>
</feature>
<feature type="transmembrane region" description="Helical" evidence="7">
    <location>
        <begin position="153"/>
        <end position="176"/>
    </location>
</feature>
<keyword evidence="5 7" id="KW-1133">Transmembrane helix</keyword>
<dbReference type="GO" id="GO:0005886">
    <property type="term" value="C:plasma membrane"/>
    <property type="evidence" value="ECO:0007669"/>
    <property type="project" value="UniProtKB-SubCell"/>
</dbReference>
<dbReference type="Proteomes" id="UP000261111">
    <property type="component" value="Unassembled WGS sequence"/>
</dbReference>
<dbReference type="PANTHER" id="PTHR43005">
    <property type="entry name" value="BLR7065 PROTEIN"/>
    <property type="match status" value="1"/>
</dbReference>
<dbReference type="EMBL" id="QVIA01000050">
    <property type="protein sequence ID" value="RGC22944.1"/>
    <property type="molecule type" value="Genomic_DNA"/>
</dbReference>
<reference evidence="9 10" key="1">
    <citation type="submission" date="2018-08" db="EMBL/GenBank/DDBJ databases">
        <title>A genome reference for cultivated species of the human gut microbiota.</title>
        <authorList>
            <person name="Zou Y."/>
            <person name="Xue W."/>
            <person name="Luo G."/>
        </authorList>
    </citation>
    <scope>NUCLEOTIDE SEQUENCE [LARGE SCALE GENOMIC DNA]</scope>
    <source>
        <strain evidence="9 10">AF19-21</strain>
    </source>
</reference>
<feature type="transmembrane region" description="Helical" evidence="7">
    <location>
        <begin position="6"/>
        <end position="30"/>
    </location>
</feature>
<keyword evidence="6 7" id="KW-0472">Membrane</keyword>
<dbReference type="AlphaFoldDB" id="A0A3E2WBK9"/>
<feature type="transmembrane region" description="Helical" evidence="7">
    <location>
        <begin position="207"/>
        <end position="227"/>
    </location>
</feature>